<accession>A0A8E3B2K0</accession>
<dbReference type="GeneID" id="61055364"/>
<sequence length="370" mass="40014">MNDDNPKRAEDFTSLGARRTWLDSLPDERVRITTTPTQKRLKAANDNRRQAALDAVDALLAPHVPNCLPDPLETLDKVAVGAGWRMRPDIQEIQRAMLGPVFVRPGNGKTDAERWQYRTLHIGALTFTMCRRTERGPVLAFGKVVTGDIIIPAGAMIGRGLSKKGTTLKPSEYRTYEKPVIKATRSATRVRDYINLAGAWEPEPYRRVAIQPLSAGRTPFFSGANERAIAASAVLAAARANTPVLPPVTYLPTAYGAADGSTGGVSRVHGSGSSHDGHAKRASDEATRAVVKRWLSEKLDGFDMRILSLATSSATSSESGADLGMTRHRFVRAANDALEKVAMLLVASTELATNPALALRVETSPHKLCA</sequence>
<proteinExistence type="predicted"/>
<feature type="compositionally biased region" description="Basic and acidic residues" evidence="1">
    <location>
        <begin position="275"/>
        <end position="284"/>
    </location>
</feature>
<protein>
    <submittedName>
        <fullName evidence="2">Uncharacterized protein</fullName>
    </submittedName>
</protein>
<organism evidence="2 3">
    <name type="scientific">Rhizobium loti</name>
    <name type="common">Mesorhizobium loti</name>
    <dbReference type="NCBI Taxonomy" id="381"/>
    <lineage>
        <taxon>Bacteria</taxon>
        <taxon>Pseudomonadati</taxon>
        <taxon>Pseudomonadota</taxon>
        <taxon>Alphaproteobacteria</taxon>
        <taxon>Hyphomicrobiales</taxon>
        <taxon>Phyllobacteriaceae</taxon>
        <taxon>Mesorhizobium</taxon>
    </lineage>
</organism>
<reference evidence="2 3" key="1">
    <citation type="submission" date="2018-05" db="EMBL/GenBank/DDBJ databases">
        <title>Genomic Encyclopedia of Type Strains, Phase IV (KMG-IV): sequencing the most valuable type-strain genomes for metagenomic binning, comparative biology and taxonomic classification.</title>
        <authorList>
            <person name="Goeker M."/>
        </authorList>
    </citation>
    <scope>NUCLEOTIDE SEQUENCE [LARGE SCALE GENOMIC DNA]</scope>
    <source>
        <strain evidence="2 3">DSM 2626</strain>
    </source>
</reference>
<feature type="compositionally biased region" description="Low complexity" evidence="1">
    <location>
        <begin position="265"/>
        <end position="274"/>
    </location>
</feature>
<feature type="region of interest" description="Disordered" evidence="1">
    <location>
        <begin position="265"/>
        <end position="284"/>
    </location>
</feature>
<dbReference type="Proteomes" id="UP000245631">
    <property type="component" value="Unassembled WGS sequence"/>
</dbReference>
<dbReference type="EMBL" id="QGGH01000014">
    <property type="protein sequence ID" value="PWJ87813.1"/>
    <property type="molecule type" value="Genomic_DNA"/>
</dbReference>
<gene>
    <name evidence="2" type="ORF">C8D77_114104</name>
</gene>
<evidence type="ECO:0000313" key="3">
    <source>
        <dbReference type="Proteomes" id="UP000245631"/>
    </source>
</evidence>
<evidence type="ECO:0000256" key="1">
    <source>
        <dbReference type="SAM" id="MobiDB-lite"/>
    </source>
</evidence>
<name>A0A8E3B2K0_RHILI</name>
<dbReference type="RefSeq" id="WP_109671278.1">
    <property type="nucleotide sequence ID" value="NZ_QGGH01000014.1"/>
</dbReference>
<evidence type="ECO:0000313" key="2">
    <source>
        <dbReference type="EMBL" id="PWJ87813.1"/>
    </source>
</evidence>
<comment type="caution">
    <text evidence="2">The sequence shown here is derived from an EMBL/GenBank/DDBJ whole genome shotgun (WGS) entry which is preliminary data.</text>
</comment>
<dbReference type="AlphaFoldDB" id="A0A8E3B2K0"/>